<dbReference type="PROSITE" id="PS50042">
    <property type="entry name" value="CNMP_BINDING_3"/>
    <property type="match status" value="1"/>
</dbReference>
<dbReference type="Proteomes" id="UP000324632">
    <property type="component" value="Chromosome 9"/>
</dbReference>
<evidence type="ECO:0000256" key="1">
    <source>
        <dbReference type="SAM" id="MobiDB-lite"/>
    </source>
</evidence>
<dbReference type="InterPro" id="IPR014710">
    <property type="entry name" value="RmlC-like_jellyroll"/>
</dbReference>
<protein>
    <recommendedName>
        <fullName evidence="2">Cyclic nucleotide-binding domain-containing protein</fullName>
    </recommendedName>
</protein>
<feature type="compositionally biased region" description="Polar residues" evidence="1">
    <location>
        <begin position="46"/>
        <end position="58"/>
    </location>
</feature>
<dbReference type="InterPro" id="IPR018490">
    <property type="entry name" value="cNMP-bd_dom_sf"/>
</dbReference>
<dbReference type="CDD" id="cd00038">
    <property type="entry name" value="CAP_ED"/>
    <property type="match status" value="1"/>
</dbReference>
<feature type="region of interest" description="Disordered" evidence="1">
    <location>
        <begin position="33"/>
        <end position="61"/>
    </location>
</feature>
<evidence type="ECO:0000313" key="4">
    <source>
        <dbReference type="Proteomes" id="UP000324632"/>
    </source>
</evidence>
<organism evidence="3 4">
    <name type="scientific">Triplophysa tibetana</name>
    <dbReference type="NCBI Taxonomy" id="1572043"/>
    <lineage>
        <taxon>Eukaryota</taxon>
        <taxon>Metazoa</taxon>
        <taxon>Chordata</taxon>
        <taxon>Craniata</taxon>
        <taxon>Vertebrata</taxon>
        <taxon>Euteleostomi</taxon>
        <taxon>Actinopterygii</taxon>
        <taxon>Neopterygii</taxon>
        <taxon>Teleostei</taxon>
        <taxon>Ostariophysi</taxon>
        <taxon>Cypriniformes</taxon>
        <taxon>Nemacheilidae</taxon>
        <taxon>Triplophysa</taxon>
    </lineage>
</organism>
<dbReference type="EMBL" id="SOYY01000009">
    <property type="protein sequence ID" value="KAA0716587.1"/>
    <property type="molecule type" value="Genomic_DNA"/>
</dbReference>
<evidence type="ECO:0000313" key="3">
    <source>
        <dbReference type="EMBL" id="KAA0716587.1"/>
    </source>
</evidence>
<feature type="domain" description="Cyclic nucleotide-binding" evidence="2">
    <location>
        <begin position="98"/>
        <end position="143"/>
    </location>
</feature>
<evidence type="ECO:0000259" key="2">
    <source>
        <dbReference type="PROSITE" id="PS50042"/>
    </source>
</evidence>
<dbReference type="SUPFAM" id="SSF51206">
    <property type="entry name" value="cAMP-binding domain-like"/>
    <property type="match status" value="1"/>
</dbReference>
<name>A0A5A9P7B3_9TELE</name>
<dbReference type="InterPro" id="IPR000595">
    <property type="entry name" value="cNMP-bd_dom"/>
</dbReference>
<gene>
    <name evidence="3" type="ORF">E1301_Tti009534</name>
</gene>
<comment type="caution">
    <text evidence="3">The sequence shown here is derived from an EMBL/GenBank/DDBJ whole genome shotgun (WGS) entry which is preliminary data.</text>
</comment>
<keyword evidence="4" id="KW-1185">Reference proteome</keyword>
<accession>A0A5A9P7B3</accession>
<reference evidence="3 4" key="1">
    <citation type="journal article" date="2019" name="Mol. Ecol. Resour.">
        <title>Chromosome-level genome assembly of Triplophysa tibetana, a fish adapted to the harsh high-altitude environment of the Tibetan Plateau.</title>
        <authorList>
            <person name="Yang X."/>
            <person name="Liu H."/>
            <person name="Ma Z."/>
            <person name="Zou Y."/>
            <person name="Zou M."/>
            <person name="Mao Y."/>
            <person name="Li X."/>
            <person name="Wang H."/>
            <person name="Chen T."/>
            <person name="Wang W."/>
            <person name="Yang R."/>
        </authorList>
    </citation>
    <scope>NUCLEOTIDE SEQUENCE [LARGE SCALE GENOMIC DNA]</scope>
    <source>
        <strain evidence="3">TTIB1903HZAU</strain>
        <tissue evidence="3">Muscle</tissue>
    </source>
</reference>
<dbReference type="Gene3D" id="2.60.120.10">
    <property type="entry name" value="Jelly Rolls"/>
    <property type="match status" value="1"/>
</dbReference>
<proteinExistence type="predicted"/>
<sequence length="169" mass="18775">MGILNPFMEFIATSRNMPQEVGGPFFASVVQDQQTKAAPESVGQEEPNSQSDTSNPTSIPIRPVPSIIQLDLPSSHRDPTSSHDVMGVMCPNQMKGWMFAGVNVTLIEAILSNLDCKILQAGDIIIHQNSPADRMYYMEVGWVLEETRFIQRSSHVEITLEVYEKLAVL</sequence>
<dbReference type="AlphaFoldDB" id="A0A5A9P7B3"/>